<dbReference type="EMBL" id="JARBHA010000004">
    <property type="protein sequence ID" value="KAJ9703244.1"/>
    <property type="molecule type" value="Genomic_DNA"/>
</dbReference>
<organism evidence="1 2">
    <name type="scientific">Vitis rotundifolia</name>
    <name type="common">Muscadine grape</name>
    <dbReference type="NCBI Taxonomy" id="103349"/>
    <lineage>
        <taxon>Eukaryota</taxon>
        <taxon>Viridiplantae</taxon>
        <taxon>Streptophyta</taxon>
        <taxon>Embryophyta</taxon>
        <taxon>Tracheophyta</taxon>
        <taxon>Spermatophyta</taxon>
        <taxon>Magnoliopsida</taxon>
        <taxon>eudicotyledons</taxon>
        <taxon>Gunneridae</taxon>
        <taxon>Pentapetalae</taxon>
        <taxon>rosids</taxon>
        <taxon>Vitales</taxon>
        <taxon>Vitaceae</taxon>
        <taxon>Viteae</taxon>
        <taxon>Vitis</taxon>
    </lineage>
</organism>
<dbReference type="Proteomes" id="UP001168098">
    <property type="component" value="Unassembled WGS sequence"/>
</dbReference>
<proteinExistence type="predicted"/>
<keyword evidence="2" id="KW-1185">Reference proteome</keyword>
<evidence type="ECO:0000313" key="2">
    <source>
        <dbReference type="Proteomes" id="UP001168098"/>
    </source>
</evidence>
<name>A0AA39ABC2_VITRO</name>
<evidence type="ECO:0000313" key="1">
    <source>
        <dbReference type="EMBL" id="KAJ9703244.1"/>
    </source>
</evidence>
<accession>A0AA39ABC2</accession>
<protein>
    <submittedName>
        <fullName evidence="1">Uncharacterized protein</fullName>
    </submittedName>
</protein>
<gene>
    <name evidence="1" type="ORF">PVL29_004864</name>
</gene>
<comment type="caution">
    <text evidence="1">The sequence shown here is derived from an EMBL/GenBank/DDBJ whole genome shotgun (WGS) entry which is preliminary data.</text>
</comment>
<reference evidence="1 2" key="1">
    <citation type="journal article" date="2023" name="BMC Biotechnol.">
        <title>Vitis rotundifolia cv Carlos genome sequencing.</title>
        <authorList>
            <person name="Huff M."/>
            <person name="Hulse-Kemp A."/>
            <person name="Scheffler B."/>
            <person name="Youngblood R."/>
            <person name="Simpson S."/>
            <person name="Babiker E."/>
            <person name="Staton M."/>
        </authorList>
    </citation>
    <scope>NUCLEOTIDE SEQUENCE [LARGE SCALE GENOMIC DNA]</scope>
    <source>
        <tissue evidence="1">Leaf</tissue>
    </source>
</reference>
<dbReference type="AlphaFoldDB" id="A0AA39ABC2"/>
<sequence length="134" mass="15700">MKQNRKKWEQKKMQMQSEKLKSKVRSIFKKRKQALMTVNNGVPLNQDLISNFSSLILCMEPWKFVPSLDLSSTSQQNTPPNARPLENESYQIRLILLQNLILDGTPNREEANCFLGRNIHKLVSWWNQSKSKEL</sequence>